<keyword evidence="4" id="KW-1185">Reference proteome</keyword>
<dbReference type="InterPro" id="IPR036610">
    <property type="entry name" value="PEBP-like_sf"/>
</dbReference>
<protein>
    <submittedName>
        <fullName evidence="3">YbhB/YbcL family Raf kinase inhibitor-like protein</fullName>
    </submittedName>
</protein>
<dbReference type="OrthoDB" id="9797506at2"/>
<dbReference type="InterPro" id="IPR008914">
    <property type="entry name" value="PEBP"/>
</dbReference>
<dbReference type="CDD" id="cd00865">
    <property type="entry name" value="PEBP_bact_arch"/>
    <property type="match status" value="1"/>
</dbReference>
<reference evidence="3 4" key="1">
    <citation type="submission" date="2019-01" db="EMBL/GenBank/DDBJ databases">
        <title>Agromyces.</title>
        <authorList>
            <person name="Li J."/>
        </authorList>
    </citation>
    <scope>NUCLEOTIDE SEQUENCE [LARGE SCALE GENOMIC DNA]</scope>
    <source>
        <strain evidence="3 4">DSM 23870</strain>
    </source>
</reference>
<dbReference type="PANTHER" id="PTHR30289">
    <property type="entry name" value="UNCHARACTERIZED PROTEIN YBCL-RELATED"/>
    <property type="match status" value="1"/>
</dbReference>
<dbReference type="PANTHER" id="PTHR30289:SF1">
    <property type="entry name" value="PEBP (PHOSPHATIDYLETHANOLAMINE-BINDING PROTEIN) FAMILY PROTEIN"/>
    <property type="match status" value="1"/>
</dbReference>
<dbReference type="EMBL" id="SDPM01000003">
    <property type="protein sequence ID" value="RXZ87021.1"/>
    <property type="molecule type" value="Genomic_DNA"/>
</dbReference>
<dbReference type="NCBIfam" id="TIGR00481">
    <property type="entry name" value="YbhB/YbcL family Raf kinase inhibitor-like protein"/>
    <property type="match status" value="1"/>
</dbReference>
<sequence>MTTPHPTSALPAAPAFSLVSETVTAGGSWPEPQFSGIFGVPGGQDRSPQLEWTGAPAETKSYAVTIHDPDAPTGSGFWHWAVVDIPASVTELAEGAGGESGEGLPASAYQLRNDAAVARYIGAAPPAGDAPHRYVVIVTALDVEQIGVGPDATPALLALTLNAHVLGRAVLVATAQVPALV</sequence>
<organism evidence="3 4">
    <name type="scientific">Agromyces atrinae</name>
    <dbReference type="NCBI Taxonomy" id="592376"/>
    <lineage>
        <taxon>Bacteria</taxon>
        <taxon>Bacillati</taxon>
        <taxon>Actinomycetota</taxon>
        <taxon>Actinomycetes</taxon>
        <taxon>Micrococcales</taxon>
        <taxon>Microbacteriaceae</taxon>
        <taxon>Agromyces</taxon>
    </lineage>
</organism>
<evidence type="ECO:0000256" key="1">
    <source>
        <dbReference type="ARBA" id="ARBA00007120"/>
    </source>
</evidence>
<evidence type="ECO:0000313" key="4">
    <source>
        <dbReference type="Proteomes" id="UP000292686"/>
    </source>
</evidence>
<accession>A0A4Q2MAC0</accession>
<comment type="similarity">
    <text evidence="1">Belongs to the UPF0098 family.</text>
</comment>
<comment type="caution">
    <text evidence="3">The sequence shown here is derived from an EMBL/GenBank/DDBJ whole genome shotgun (WGS) entry which is preliminary data.</text>
</comment>
<reference evidence="2 5" key="2">
    <citation type="submission" date="2020-07" db="EMBL/GenBank/DDBJ databases">
        <title>Sequencing the genomes of 1000 actinobacteria strains.</title>
        <authorList>
            <person name="Klenk H.-P."/>
        </authorList>
    </citation>
    <scope>NUCLEOTIDE SEQUENCE [LARGE SCALE GENOMIC DNA]</scope>
    <source>
        <strain evidence="2 5">DSM 23870</strain>
    </source>
</reference>
<dbReference type="Proteomes" id="UP000581087">
    <property type="component" value="Unassembled WGS sequence"/>
</dbReference>
<dbReference type="SUPFAM" id="SSF49777">
    <property type="entry name" value="PEBP-like"/>
    <property type="match status" value="1"/>
</dbReference>
<proteinExistence type="inferred from homology"/>
<evidence type="ECO:0000313" key="5">
    <source>
        <dbReference type="Proteomes" id="UP000581087"/>
    </source>
</evidence>
<dbReference type="Pfam" id="PF01161">
    <property type="entry name" value="PBP"/>
    <property type="match status" value="1"/>
</dbReference>
<gene>
    <name evidence="2" type="ORF">BJ972_001655</name>
    <name evidence="3" type="ORF">ESP50_08175</name>
</gene>
<dbReference type="Proteomes" id="UP000292686">
    <property type="component" value="Unassembled WGS sequence"/>
</dbReference>
<name>A0A4Q2MAC0_9MICO</name>
<dbReference type="RefSeq" id="WP_129173927.1">
    <property type="nucleotide sequence ID" value="NZ_JACCBI010000001.1"/>
</dbReference>
<dbReference type="InterPro" id="IPR005247">
    <property type="entry name" value="YbhB_YbcL/LppC-like"/>
</dbReference>
<dbReference type="EMBL" id="JACCBI010000001">
    <property type="protein sequence ID" value="NYD67136.1"/>
    <property type="molecule type" value="Genomic_DNA"/>
</dbReference>
<evidence type="ECO:0000313" key="2">
    <source>
        <dbReference type="EMBL" id="NYD67136.1"/>
    </source>
</evidence>
<dbReference type="Gene3D" id="3.90.280.10">
    <property type="entry name" value="PEBP-like"/>
    <property type="match status" value="1"/>
</dbReference>
<evidence type="ECO:0000313" key="3">
    <source>
        <dbReference type="EMBL" id="RXZ87021.1"/>
    </source>
</evidence>
<dbReference type="AlphaFoldDB" id="A0A4Q2MAC0"/>